<dbReference type="InterPro" id="IPR052727">
    <property type="entry name" value="Rab4/Rab5_effector"/>
</dbReference>
<feature type="compositionally biased region" description="Low complexity" evidence="5">
    <location>
        <begin position="373"/>
        <end position="398"/>
    </location>
</feature>
<dbReference type="Gene3D" id="3.30.530.20">
    <property type="match status" value="1"/>
</dbReference>
<dbReference type="PANTHER" id="PTHR13510:SF44">
    <property type="entry name" value="RABENOSYN-5"/>
    <property type="match status" value="1"/>
</dbReference>
<dbReference type="SUPFAM" id="SSF57903">
    <property type="entry name" value="FYVE/PHD zinc finger"/>
    <property type="match status" value="1"/>
</dbReference>
<feature type="compositionally biased region" description="Low complexity" evidence="5">
    <location>
        <begin position="355"/>
        <end position="365"/>
    </location>
</feature>
<dbReference type="PANTHER" id="PTHR13510">
    <property type="entry name" value="FYVE-FINGER-CONTAINING RAB5 EFFECTOR PROTEIN RABENOSYN-5-RELATED"/>
    <property type="match status" value="1"/>
</dbReference>
<feature type="compositionally biased region" description="Polar residues" evidence="5">
    <location>
        <begin position="402"/>
        <end position="411"/>
    </location>
</feature>
<reference evidence="7" key="1">
    <citation type="submission" date="2013-12" db="EMBL/GenBank/DDBJ databases">
        <title>The Genome Sequence of Aphanomyces astaci APO3.</title>
        <authorList>
            <consortium name="The Broad Institute Genomics Platform"/>
            <person name="Russ C."/>
            <person name="Tyler B."/>
            <person name="van West P."/>
            <person name="Dieguez-Uribeondo J."/>
            <person name="Young S.K."/>
            <person name="Zeng Q."/>
            <person name="Gargeya S."/>
            <person name="Fitzgerald M."/>
            <person name="Abouelleil A."/>
            <person name="Alvarado L."/>
            <person name="Chapman S.B."/>
            <person name="Gainer-Dewar J."/>
            <person name="Goldberg J."/>
            <person name="Griggs A."/>
            <person name="Gujja S."/>
            <person name="Hansen M."/>
            <person name="Howarth C."/>
            <person name="Imamovic A."/>
            <person name="Ireland A."/>
            <person name="Larimer J."/>
            <person name="McCowan C."/>
            <person name="Murphy C."/>
            <person name="Pearson M."/>
            <person name="Poon T.W."/>
            <person name="Priest M."/>
            <person name="Roberts A."/>
            <person name="Saif S."/>
            <person name="Shea T."/>
            <person name="Sykes S."/>
            <person name="Wortman J."/>
            <person name="Nusbaum C."/>
            <person name="Birren B."/>
        </authorList>
    </citation>
    <scope>NUCLEOTIDE SEQUENCE [LARGE SCALE GENOMIC DNA]</scope>
    <source>
        <strain evidence="7">APO3</strain>
    </source>
</reference>
<dbReference type="VEuPathDB" id="FungiDB:H257_17020"/>
<dbReference type="OrthoDB" id="20035at2759"/>
<organism evidence="7">
    <name type="scientific">Aphanomyces astaci</name>
    <name type="common">Crayfish plague agent</name>
    <dbReference type="NCBI Taxonomy" id="112090"/>
    <lineage>
        <taxon>Eukaryota</taxon>
        <taxon>Sar</taxon>
        <taxon>Stramenopiles</taxon>
        <taxon>Oomycota</taxon>
        <taxon>Saprolegniomycetes</taxon>
        <taxon>Saprolegniales</taxon>
        <taxon>Verrucalvaceae</taxon>
        <taxon>Aphanomyces</taxon>
    </lineage>
</organism>
<evidence type="ECO:0000256" key="1">
    <source>
        <dbReference type="ARBA" id="ARBA00022723"/>
    </source>
</evidence>
<keyword evidence="3" id="KW-0862">Zinc</keyword>
<dbReference type="SMART" id="SM00064">
    <property type="entry name" value="FYVE"/>
    <property type="match status" value="1"/>
</dbReference>
<keyword evidence="1" id="KW-0479">Metal-binding</keyword>
<dbReference type="InterPro" id="IPR011011">
    <property type="entry name" value="Znf_FYVE_PHD"/>
</dbReference>
<dbReference type="GO" id="GO:0008270">
    <property type="term" value="F:zinc ion binding"/>
    <property type="evidence" value="ECO:0007669"/>
    <property type="project" value="UniProtKB-KW"/>
</dbReference>
<gene>
    <name evidence="7" type="ORF">H257_17020</name>
</gene>
<feature type="region of interest" description="Disordered" evidence="5">
    <location>
        <begin position="352"/>
        <end position="421"/>
    </location>
</feature>
<feature type="domain" description="FYVE-type" evidence="6">
    <location>
        <begin position="266"/>
        <end position="325"/>
    </location>
</feature>
<dbReference type="InterPro" id="IPR013083">
    <property type="entry name" value="Znf_RING/FYVE/PHD"/>
</dbReference>
<dbReference type="Pfam" id="PF01363">
    <property type="entry name" value="FYVE"/>
    <property type="match status" value="1"/>
</dbReference>
<evidence type="ECO:0000256" key="5">
    <source>
        <dbReference type="SAM" id="MobiDB-lite"/>
    </source>
</evidence>
<sequence>MSKLSLPPHFFQCPQLSDTDTADLKAFAARASIDVIRHARLHNGPIKWSVVEDDHDLRVLKGYDPAAPAGVLSYASSTYLYASIDEVASLFRAETDEEYQAYRRHFAPDLLDGAPLYTLTSPTPANPRKFVGIKWMAVASPVVAVVKHRDFCAIECRYDFDIQGRRGYVRCLKSVSLACCPDLEASMGFVRGTYHRLAHVFLETDRPGYLHAFQLLQADFRGNIPTWLSKLSAKKRAKSLGDMDLFLRGQRLTRTAFLNDRELVLKGNRSRCFDCQVAFGTFGTKWSCRKCGEVVCKACSKSWRVHVDGMSQSLRVCTSCTTSNGLSGELSIGSQLKHTKYLTPSITISNSTLQGQTKGSTTTPTLGGGGWHPRAGTPSSSSAAPTPTSRTTGSSNPRFLKSASSALNRGPTSPPKFDCLNESIIQHPTGDRSTTNISVNDLDDLDGSFIPTQHHHPPHQHYRGQPPHAVGGRRLTVVPPSNQQPHNNSTLPTELNHRNDLIPLVMSP</sequence>
<dbReference type="AlphaFoldDB" id="W4FGP0"/>
<proteinExistence type="predicted"/>
<dbReference type="RefSeq" id="XP_009843961.1">
    <property type="nucleotide sequence ID" value="XM_009845659.1"/>
</dbReference>
<evidence type="ECO:0000313" key="7">
    <source>
        <dbReference type="EMBL" id="ETV66590.1"/>
    </source>
</evidence>
<protein>
    <recommendedName>
        <fullName evidence="6">FYVE-type domain-containing protein</fullName>
    </recommendedName>
</protein>
<evidence type="ECO:0000256" key="4">
    <source>
        <dbReference type="PROSITE-ProRule" id="PRU00091"/>
    </source>
</evidence>
<evidence type="ECO:0000256" key="2">
    <source>
        <dbReference type="ARBA" id="ARBA00022771"/>
    </source>
</evidence>
<evidence type="ECO:0000256" key="3">
    <source>
        <dbReference type="ARBA" id="ARBA00022833"/>
    </source>
</evidence>
<dbReference type="InterPro" id="IPR017455">
    <property type="entry name" value="Znf_FYVE-rel"/>
</dbReference>
<accession>W4FGP0</accession>
<dbReference type="Gene3D" id="3.30.40.10">
    <property type="entry name" value="Zinc/RING finger domain, C3HC4 (zinc finger)"/>
    <property type="match status" value="1"/>
</dbReference>
<name>W4FGP0_APHAT</name>
<dbReference type="CDD" id="cd00065">
    <property type="entry name" value="FYVE_like_SF"/>
    <property type="match status" value="1"/>
</dbReference>
<dbReference type="PROSITE" id="PS50178">
    <property type="entry name" value="ZF_FYVE"/>
    <property type="match status" value="1"/>
</dbReference>
<dbReference type="GeneID" id="20819016"/>
<dbReference type="EMBL" id="KI913209">
    <property type="protein sequence ID" value="ETV66590.1"/>
    <property type="molecule type" value="Genomic_DNA"/>
</dbReference>
<dbReference type="SUPFAM" id="SSF55961">
    <property type="entry name" value="Bet v1-like"/>
    <property type="match status" value="1"/>
</dbReference>
<keyword evidence="2 4" id="KW-0863">Zinc-finger</keyword>
<dbReference type="InterPro" id="IPR000306">
    <property type="entry name" value="Znf_FYVE"/>
</dbReference>
<evidence type="ECO:0000259" key="6">
    <source>
        <dbReference type="PROSITE" id="PS50178"/>
    </source>
</evidence>
<dbReference type="InterPro" id="IPR023393">
    <property type="entry name" value="START-like_dom_sf"/>
</dbReference>